<evidence type="ECO:0000313" key="3">
    <source>
        <dbReference type="Proteomes" id="UP000076871"/>
    </source>
</evidence>
<feature type="region of interest" description="Disordered" evidence="1">
    <location>
        <begin position="1"/>
        <end position="28"/>
    </location>
</feature>
<dbReference type="EMBL" id="KV427610">
    <property type="protein sequence ID" value="KZT09874.1"/>
    <property type="molecule type" value="Genomic_DNA"/>
</dbReference>
<accession>A0A165G613</accession>
<evidence type="ECO:0000256" key="1">
    <source>
        <dbReference type="SAM" id="MobiDB-lite"/>
    </source>
</evidence>
<sequence>MRRCNNQLSPPTRGISTQTPTSSPSPSRHDVLCVSPILQASASPKSPNLTLNPHHDNAADLFSCIDYSARTSYVYAPSRRVRTLTDLEIHARTVSIRGLRSFCIMPASLYALQFSFWLGTRTQKGEPVNSKKLPHAYKRPHRLCTRRGHLHAQEGQLTSISSGGTSSETFELAGRRTIPQRNVNAASKRINPIFFCVSHDDCAIEGLYTNLRTESPLTRPSMLLTGSETMHVAEFFACKGKCHV</sequence>
<dbReference type="AlphaFoldDB" id="A0A165G613"/>
<organism evidence="2 3">
    <name type="scientific">Laetiporus sulphureus 93-53</name>
    <dbReference type="NCBI Taxonomy" id="1314785"/>
    <lineage>
        <taxon>Eukaryota</taxon>
        <taxon>Fungi</taxon>
        <taxon>Dikarya</taxon>
        <taxon>Basidiomycota</taxon>
        <taxon>Agaricomycotina</taxon>
        <taxon>Agaricomycetes</taxon>
        <taxon>Polyporales</taxon>
        <taxon>Laetiporus</taxon>
    </lineage>
</organism>
<feature type="compositionally biased region" description="Low complexity" evidence="1">
    <location>
        <begin position="16"/>
        <end position="26"/>
    </location>
</feature>
<name>A0A165G613_9APHY</name>
<dbReference type="RefSeq" id="XP_040767614.1">
    <property type="nucleotide sequence ID" value="XM_040912122.1"/>
</dbReference>
<dbReference type="GeneID" id="63829150"/>
<protein>
    <submittedName>
        <fullName evidence="2">Uncharacterized protein</fullName>
    </submittedName>
</protein>
<evidence type="ECO:0000313" key="2">
    <source>
        <dbReference type="EMBL" id="KZT09874.1"/>
    </source>
</evidence>
<dbReference type="Proteomes" id="UP000076871">
    <property type="component" value="Unassembled WGS sequence"/>
</dbReference>
<keyword evidence="3" id="KW-1185">Reference proteome</keyword>
<reference evidence="2 3" key="1">
    <citation type="journal article" date="2016" name="Mol. Biol. Evol.">
        <title>Comparative Genomics of Early-Diverging Mushroom-Forming Fungi Provides Insights into the Origins of Lignocellulose Decay Capabilities.</title>
        <authorList>
            <person name="Nagy L.G."/>
            <person name="Riley R."/>
            <person name="Tritt A."/>
            <person name="Adam C."/>
            <person name="Daum C."/>
            <person name="Floudas D."/>
            <person name="Sun H."/>
            <person name="Yadav J.S."/>
            <person name="Pangilinan J."/>
            <person name="Larsson K.H."/>
            <person name="Matsuura K."/>
            <person name="Barry K."/>
            <person name="Labutti K."/>
            <person name="Kuo R."/>
            <person name="Ohm R.A."/>
            <person name="Bhattacharya S.S."/>
            <person name="Shirouzu T."/>
            <person name="Yoshinaga Y."/>
            <person name="Martin F.M."/>
            <person name="Grigoriev I.V."/>
            <person name="Hibbett D.S."/>
        </authorList>
    </citation>
    <scope>NUCLEOTIDE SEQUENCE [LARGE SCALE GENOMIC DNA]</scope>
    <source>
        <strain evidence="2 3">93-53</strain>
    </source>
</reference>
<dbReference type="InParanoid" id="A0A165G613"/>
<proteinExistence type="predicted"/>
<feature type="compositionally biased region" description="Polar residues" evidence="1">
    <location>
        <begin position="1"/>
        <end position="10"/>
    </location>
</feature>
<gene>
    <name evidence="2" type="ORF">LAESUDRAFT_756099</name>
</gene>